<protein>
    <submittedName>
        <fullName evidence="1">Uncharacterized protein</fullName>
    </submittedName>
</protein>
<evidence type="ECO:0000313" key="1">
    <source>
        <dbReference type="EMBL" id="KWF18258.1"/>
    </source>
</evidence>
<accession>A0A132E727</accession>
<dbReference type="EMBL" id="LPJR01000088">
    <property type="protein sequence ID" value="KWF18258.1"/>
    <property type="molecule type" value="Genomic_DNA"/>
</dbReference>
<comment type="caution">
    <text evidence="1">The sequence shown here is derived from an EMBL/GenBank/DDBJ whole genome shotgun (WGS) entry which is preliminary data.</text>
</comment>
<gene>
    <name evidence="1" type="ORF">WT56_30475</name>
</gene>
<reference evidence="1" key="1">
    <citation type="submission" date="2015-11" db="EMBL/GenBank/DDBJ databases">
        <title>Expanding the genomic diversity of Burkholderia species for the development of highly accurate diagnostics.</title>
        <authorList>
            <person name="Sahl J."/>
            <person name="Keim P."/>
            <person name="Wagner D."/>
        </authorList>
    </citation>
    <scope>NUCLEOTIDE SEQUENCE [LARGE SCALE GENOMIC DNA]</scope>
    <source>
        <strain evidence="1">MSMB368WGS</strain>
    </source>
</reference>
<dbReference type="Proteomes" id="UP000062912">
    <property type="component" value="Unassembled WGS sequence"/>
</dbReference>
<proteinExistence type="predicted"/>
<dbReference type="AlphaFoldDB" id="A0A132E727"/>
<organism evidence="1">
    <name type="scientific">Burkholderia pseudomultivorans</name>
    <dbReference type="NCBI Taxonomy" id="1207504"/>
    <lineage>
        <taxon>Bacteria</taxon>
        <taxon>Pseudomonadati</taxon>
        <taxon>Pseudomonadota</taxon>
        <taxon>Betaproteobacteria</taxon>
        <taxon>Burkholderiales</taxon>
        <taxon>Burkholderiaceae</taxon>
        <taxon>Burkholderia</taxon>
        <taxon>Burkholderia cepacia complex</taxon>
    </lineage>
</organism>
<name>A0A132E727_9BURK</name>
<sequence length="104" mass="12265">MRSYMPHRQSPSLDAMYFVLFSDVLRFKQRATPMERIEKDTSLVRQTCTALACGAMLEHDELAFEQRVEFGAIHVELIRRLTDQHQRRKFVRAEHFPLLSAMEP</sequence>